<dbReference type="Proteomes" id="UP000826573">
    <property type="component" value="Unassembled WGS sequence"/>
</dbReference>
<evidence type="ECO:0000256" key="2">
    <source>
        <dbReference type="SAM" id="Phobius"/>
    </source>
</evidence>
<organism evidence="3 4">
    <name type="scientific">Trichoderma semiorbis</name>
    <dbReference type="NCBI Taxonomy" id="1491008"/>
    <lineage>
        <taxon>Eukaryota</taxon>
        <taxon>Fungi</taxon>
        <taxon>Dikarya</taxon>
        <taxon>Ascomycota</taxon>
        <taxon>Pezizomycotina</taxon>
        <taxon>Sordariomycetes</taxon>
        <taxon>Hypocreomycetidae</taxon>
        <taxon>Hypocreales</taxon>
        <taxon>Hypocreaceae</taxon>
        <taxon>Trichoderma</taxon>
    </lineage>
</organism>
<accession>A0A9P8HM69</accession>
<dbReference type="AlphaFoldDB" id="A0A9P8HM69"/>
<name>A0A9P8HM69_9HYPO</name>
<keyword evidence="2" id="KW-1133">Transmembrane helix</keyword>
<protein>
    <submittedName>
        <fullName evidence="3">Uncharacterized protein</fullName>
    </submittedName>
</protein>
<reference evidence="3 4" key="1">
    <citation type="submission" date="2021-08" db="EMBL/GenBank/DDBJ databases">
        <title>The highly contiguous genome resource for Trichoderma semiorbis FJ059, a fungal antagonistic to plant pathogens.</title>
        <authorList>
            <person name="Liu T."/>
        </authorList>
    </citation>
    <scope>NUCLEOTIDE SEQUENCE [LARGE SCALE GENOMIC DNA]</scope>
    <source>
        <strain evidence="3 4">FJ059</strain>
    </source>
</reference>
<sequence length="95" mass="10435">MHIPIRLSVDIFMLALGAALSYWIGAKNGQQSRKQSDARSGDNGGCGGMSEKDKKLNRALMRENDALKKRGSASRRITRGLEQCMHDLGLDCTNL</sequence>
<dbReference type="EMBL" id="JAIMJC010000006">
    <property type="protein sequence ID" value="KAH0524072.1"/>
    <property type="molecule type" value="Genomic_DNA"/>
</dbReference>
<keyword evidence="2" id="KW-0812">Transmembrane</keyword>
<keyword evidence="4" id="KW-1185">Reference proteome</keyword>
<proteinExistence type="predicted"/>
<comment type="caution">
    <text evidence="3">The sequence shown here is derived from an EMBL/GenBank/DDBJ whole genome shotgun (WGS) entry which is preliminary data.</text>
</comment>
<evidence type="ECO:0000313" key="4">
    <source>
        <dbReference type="Proteomes" id="UP000826573"/>
    </source>
</evidence>
<gene>
    <name evidence="3" type="ORF">TsFJ059_008989</name>
</gene>
<feature type="transmembrane region" description="Helical" evidence="2">
    <location>
        <begin position="7"/>
        <end position="25"/>
    </location>
</feature>
<evidence type="ECO:0000256" key="1">
    <source>
        <dbReference type="SAM" id="MobiDB-lite"/>
    </source>
</evidence>
<feature type="region of interest" description="Disordered" evidence="1">
    <location>
        <begin position="28"/>
        <end position="55"/>
    </location>
</feature>
<keyword evidence="2" id="KW-0472">Membrane</keyword>
<evidence type="ECO:0000313" key="3">
    <source>
        <dbReference type="EMBL" id="KAH0524072.1"/>
    </source>
</evidence>